<dbReference type="Pfam" id="PF01425">
    <property type="entry name" value="Amidase"/>
    <property type="match status" value="1"/>
</dbReference>
<keyword evidence="3" id="KW-1185">Reference proteome</keyword>
<dbReference type="PANTHER" id="PTHR46310">
    <property type="entry name" value="AMIDASE 1"/>
    <property type="match status" value="1"/>
</dbReference>
<sequence>MNNKSVLRKFSQLNKPSLKMALQRASLMSIGDVPYYVPASSRKIPSYPTQIWAASKEEIPSEFAPCTIFLCDHAAAMNSSSLSFFLEEKSRLWLATDDVFSSDFLKHVYIVPPAPMVLAVEDTDELGNLFKKWEVATAHLLHGNDDSDPWMPGPYVNSGSVFYTVWRLFLDTDGAFMLPTVPSEHEPRIFVNPGTAGVPVPSRCYYPDPSPEKPLSGRRVAIKDNIDVAGVPTSVGSKAFAELYGVRDRNALCVERLLDAGALIIGKAKTVQFASGEGARDWIDYQAPFNPRGDGYQDPECSSAGSATACSAYDWVDIALGTDTIGSIIGPAAHHGLFGLRPSLGSVPMSGIVPFSKELDTVGPFTRTASLATKVMQVLTGGGVTKLQRSKNIQLLYPVDMFGSLPEYSAFTEPFIQHLEEFLGVNRVNISIREKFIEEQIAGGKSIDDFLSQTTARIQLFDCYRSCAPFLDEYKKKFNKTAFADPYIRFKWNLGEKITREQYEEAIAQRDVLREWVLQKLIPQNHPNEMQSILIVPNGKMEELYRYHYDGRTLEEEASLKQGYGFKDSFLATLAGLPFFNVPVGQIPYNSTVTERTEVIPVNIGLVGPKGSDIALLQLVEDFLDTAPGLHSRVMTGAKAFGDKA</sequence>
<dbReference type="InterPro" id="IPR036928">
    <property type="entry name" value="AS_sf"/>
</dbReference>
<dbReference type="SUPFAM" id="SSF75304">
    <property type="entry name" value="Amidase signature (AS) enzymes"/>
    <property type="match status" value="1"/>
</dbReference>
<protein>
    <recommendedName>
        <fullName evidence="1">Amidase domain-containing protein</fullName>
    </recommendedName>
</protein>
<name>A0A9N9UKV2_9HYPO</name>
<dbReference type="AlphaFoldDB" id="A0A9N9UKV2"/>
<dbReference type="EMBL" id="CABFNO020001527">
    <property type="protein sequence ID" value="CAG9994444.1"/>
    <property type="molecule type" value="Genomic_DNA"/>
</dbReference>
<feature type="domain" description="Amidase" evidence="1">
    <location>
        <begin position="211"/>
        <end position="381"/>
    </location>
</feature>
<dbReference type="PANTHER" id="PTHR46310:SF7">
    <property type="entry name" value="AMIDASE 1"/>
    <property type="match status" value="1"/>
</dbReference>
<dbReference type="OrthoDB" id="5423360at2759"/>
<evidence type="ECO:0000313" key="3">
    <source>
        <dbReference type="Proteomes" id="UP000754883"/>
    </source>
</evidence>
<dbReference type="Proteomes" id="UP000754883">
    <property type="component" value="Unassembled WGS sequence"/>
</dbReference>
<dbReference type="InterPro" id="IPR023631">
    <property type="entry name" value="Amidase_dom"/>
</dbReference>
<proteinExistence type="predicted"/>
<gene>
    <name evidence="2" type="ORF">CBYS24578_00013439</name>
</gene>
<dbReference type="Gene3D" id="3.90.1300.10">
    <property type="entry name" value="Amidase signature (AS) domain"/>
    <property type="match status" value="1"/>
</dbReference>
<evidence type="ECO:0000313" key="2">
    <source>
        <dbReference type="EMBL" id="CAG9994444.1"/>
    </source>
</evidence>
<evidence type="ECO:0000259" key="1">
    <source>
        <dbReference type="Pfam" id="PF01425"/>
    </source>
</evidence>
<reference evidence="2" key="1">
    <citation type="submission" date="2021-10" db="EMBL/GenBank/DDBJ databases">
        <authorList>
            <person name="Piombo E."/>
        </authorList>
    </citation>
    <scope>NUCLEOTIDE SEQUENCE</scope>
</reference>
<organism evidence="2 3">
    <name type="scientific">Clonostachys byssicola</name>
    <dbReference type="NCBI Taxonomy" id="160290"/>
    <lineage>
        <taxon>Eukaryota</taxon>
        <taxon>Fungi</taxon>
        <taxon>Dikarya</taxon>
        <taxon>Ascomycota</taxon>
        <taxon>Pezizomycotina</taxon>
        <taxon>Sordariomycetes</taxon>
        <taxon>Hypocreomycetidae</taxon>
        <taxon>Hypocreales</taxon>
        <taxon>Bionectriaceae</taxon>
        <taxon>Clonostachys</taxon>
    </lineage>
</organism>
<comment type="caution">
    <text evidence="2">The sequence shown here is derived from an EMBL/GenBank/DDBJ whole genome shotgun (WGS) entry which is preliminary data.</text>
</comment>
<accession>A0A9N9UKV2</accession>